<feature type="disulfide bond" description="Redox-active" evidence="6">
    <location>
        <begin position="36"/>
        <end position="39"/>
    </location>
</feature>
<name>A0A0M0BWB8_9ARCH</name>
<evidence type="ECO:0000256" key="2">
    <source>
        <dbReference type="ARBA" id="ARBA00022982"/>
    </source>
</evidence>
<protein>
    <submittedName>
        <fullName evidence="8">Thioredoxin</fullName>
    </submittedName>
</protein>
<dbReference type="CDD" id="cd02947">
    <property type="entry name" value="TRX_family"/>
    <property type="match status" value="1"/>
</dbReference>
<dbReference type="PANTHER" id="PTHR45663">
    <property type="entry name" value="GEO12009P1"/>
    <property type="match status" value="1"/>
</dbReference>
<dbReference type="PANTHER" id="PTHR45663:SF11">
    <property type="entry name" value="GEO12009P1"/>
    <property type="match status" value="1"/>
</dbReference>
<evidence type="ECO:0000256" key="3">
    <source>
        <dbReference type="ARBA" id="ARBA00023157"/>
    </source>
</evidence>
<reference evidence="8 9" key="1">
    <citation type="submission" date="2015-06" db="EMBL/GenBank/DDBJ databases">
        <title>New insights into the roles of widespread benthic archaea in carbon and nitrogen cycling.</title>
        <authorList>
            <person name="Lazar C.S."/>
            <person name="Baker B.J."/>
            <person name="Seitz K.W."/>
            <person name="Hyde A.S."/>
            <person name="Dick G.J."/>
            <person name="Hinrichs K.-U."/>
            <person name="Teske A.P."/>
        </authorList>
    </citation>
    <scope>NUCLEOTIDE SEQUENCE [LARGE SCALE GENOMIC DNA]</scope>
    <source>
        <strain evidence="8">SG8-32-1</strain>
    </source>
</reference>
<keyword evidence="2" id="KW-0249">Electron transport</keyword>
<keyword evidence="1" id="KW-0813">Transport</keyword>
<feature type="active site" description="Nucleophile" evidence="5">
    <location>
        <position position="36"/>
    </location>
</feature>
<evidence type="ECO:0000256" key="4">
    <source>
        <dbReference type="ARBA" id="ARBA00023284"/>
    </source>
</evidence>
<dbReference type="Gene3D" id="3.40.30.10">
    <property type="entry name" value="Glutaredoxin"/>
    <property type="match status" value="1"/>
</dbReference>
<dbReference type="Proteomes" id="UP000037237">
    <property type="component" value="Unassembled WGS sequence"/>
</dbReference>
<evidence type="ECO:0000256" key="5">
    <source>
        <dbReference type="PIRSR" id="PIRSR000077-1"/>
    </source>
</evidence>
<dbReference type="NCBIfam" id="TIGR01068">
    <property type="entry name" value="thioredoxin"/>
    <property type="match status" value="1"/>
</dbReference>
<sequence>MLDQAKAGVTKLNSSNFDSVISTDKPVIVDFWADWCMPCRMMAPVMDELAQAYAGKAMFGKVNVDENSQIAGRYGIMSIPHFLIFKNGTLVEKIVGAVGRDPLENALKKYL</sequence>
<dbReference type="InterPro" id="IPR005746">
    <property type="entry name" value="Thioredoxin"/>
</dbReference>
<dbReference type="InterPro" id="IPR036249">
    <property type="entry name" value="Thioredoxin-like_sf"/>
</dbReference>
<organism evidence="8 9">
    <name type="scientific">miscellaneous Crenarchaeota group-1 archaeon SG8-32-1</name>
    <dbReference type="NCBI Taxonomy" id="1685124"/>
    <lineage>
        <taxon>Archaea</taxon>
        <taxon>Candidatus Bathyarchaeota</taxon>
        <taxon>MCG-1</taxon>
    </lineage>
</organism>
<dbReference type="GO" id="GO:0005737">
    <property type="term" value="C:cytoplasm"/>
    <property type="evidence" value="ECO:0007669"/>
    <property type="project" value="TreeGrafter"/>
</dbReference>
<dbReference type="EMBL" id="LFWU01000054">
    <property type="protein sequence ID" value="KON32749.1"/>
    <property type="molecule type" value="Genomic_DNA"/>
</dbReference>
<evidence type="ECO:0000256" key="6">
    <source>
        <dbReference type="PIRSR" id="PIRSR000077-4"/>
    </source>
</evidence>
<gene>
    <name evidence="8" type="ORF">AC477_02495</name>
</gene>
<evidence type="ECO:0000256" key="1">
    <source>
        <dbReference type="ARBA" id="ARBA00022448"/>
    </source>
</evidence>
<dbReference type="GO" id="GO:0015035">
    <property type="term" value="F:protein-disulfide reductase activity"/>
    <property type="evidence" value="ECO:0007669"/>
    <property type="project" value="InterPro"/>
</dbReference>
<keyword evidence="3 6" id="KW-1015">Disulfide bond</keyword>
<dbReference type="SUPFAM" id="SSF52833">
    <property type="entry name" value="Thioredoxin-like"/>
    <property type="match status" value="1"/>
</dbReference>
<dbReference type="Pfam" id="PF00085">
    <property type="entry name" value="Thioredoxin"/>
    <property type="match status" value="1"/>
</dbReference>
<proteinExistence type="predicted"/>
<dbReference type="PIRSF" id="PIRSF000077">
    <property type="entry name" value="Thioredoxin"/>
    <property type="match status" value="1"/>
</dbReference>
<comment type="caution">
    <text evidence="8">The sequence shown here is derived from an EMBL/GenBank/DDBJ whole genome shotgun (WGS) entry which is preliminary data.</text>
</comment>
<feature type="site" description="Contributes to redox potential value" evidence="5">
    <location>
        <position position="37"/>
    </location>
</feature>
<feature type="domain" description="Thioredoxin" evidence="7">
    <location>
        <begin position="1"/>
        <end position="111"/>
    </location>
</feature>
<dbReference type="FunFam" id="3.40.30.10:FF:000001">
    <property type="entry name" value="Thioredoxin"/>
    <property type="match status" value="1"/>
</dbReference>
<evidence type="ECO:0000313" key="9">
    <source>
        <dbReference type="Proteomes" id="UP000037237"/>
    </source>
</evidence>
<feature type="site" description="Contributes to redox potential value" evidence="5">
    <location>
        <position position="38"/>
    </location>
</feature>
<feature type="site" description="Deprotonates C-terminal active site Cys" evidence="5">
    <location>
        <position position="30"/>
    </location>
</feature>
<accession>A0A0M0BWB8</accession>
<dbReference type="InterPro" id="IPR013766">
    <property type="entry name" value="Thioredoxin_domain"/>
</dbReference>
<dbReference type="PRINTS" id="PR00421">
    <property type="entry name" value="THIOREDOXIN"/>
</dbReference>
<dbReference type="PROSITE" id="PS51352">
    <property type="entry name" value="THIOREDOXIN_2"/>
    <property type="match status" value="1"/>
</dbReference>
<feature type="active site" description="Nucleophile" evidence="5">
    <location>
        <position position="39"/>
    </location>
</feature>
<dbReference type="AlphaFoldDB" id="A0A0M0BWB8"/>
<keyword evidence="4 6" id="KW-0676">Redox-active center</keyword>
<evidence type="ECO:0000313" key="8">
    <source>
        <dbReference type="EMBL" id="KON32749.1"/>
    </source>
</evidence>
<evidence type="ECO:0000259" key="7">
    <source>
        <dbReference type="PROSITE" id="PS51352"/>
    </source>
</evidence>